<dbReference type="HOGENOM" id="CLU_036879_0_0_2"/>
<dbReference type="CDD" id="cd06261">
    <property type="entry name" value="TM_PBP2"/>
    <property type="match status" value="1"/>
</dbReference>
<dbReference type="eggNOG" id="arCOG00751">
    <property type="taxonomic scope" value="Archaea"/>
</dbReference>
<sequence length="340" mass="37834">MRLRDYIIRRLLLLIPVLIGISFITFFLSHMIGDPAAAWLSEKTAGQENIVKEIRKAHHLDDPIIMQYYYYLVDLSKLDLGRTGRNEGGRPVAEALADYFPATLELAIIGMILALLIGIPLGILSAIFKDKIIDHIVRVFALIGVSMPIFWLGLILKYWLSFKLNLLPLDGRLPYTVMPPPTVTGMYTVDALLAGQWDTFFIALKHAILPSFCLALITMAIITRMMRSSMLETMTQDFIRTARAKGLSERVVIMKHALRNALTPTTTVAGLSFGGLLSGAVMTETIFAWPGIGRFSVNAIGSTDFASIMGFALLIVIVYVFSNLVVDILYVYLDPRVKYG</sequence>
<evidence type="ECO:0000256" key="5">
    <source>
        <dbReference type="ARBA" id="ARBA00022989"/>
    </source>
</evidence>
<dbReference type="PANTHER" id="PTHR43163">
    <property type="entry name" value="DIPEPTIDE TRANSPORT SYSTEM PERMEASE PROTEIN DPPB-RELATED"/>
    <property type="match status" value="1"/>
</dbReference>
<dbReference type="Pfam" id="PF19300">
    <property type="entry name" value="BPD_transp_1_N"/>
    <property type="match status" value="1"/>
</dbReference>
<dbReference type="PANTHER" id="PTHR43163:SF6">
    <property type="entry name" value="DIPEPTIDE TRANSPORT SYSTEM PERMEASE PROTEIN DPPB-RELATED"/>
    <property type="match status" value="1"/>
</dbReference>
<evidence type="ECO:0000256" key="2">
    <source>
        <dbReference type="ARBA" id="ARBA00022448"/>
    </source>
</evidence>
<protein>
    <submittedName>
        <fullName evidence="9">ABC-type dipeptide/oligopeptide/nickel transport system, permease component</fullName>
    </submittedName>
</protein>
<comment type="similarity">
    <text evidence="7">Belongs to the binding-protein-dependent transport system permease family.</text>
</comment>
<keyword evidence="6 7" id="KW-0472">Membrane</keyword>
<evidence type="ECO:0000313" key="9">
    <source>
        <dbReference type="EMBL" id="AFD00586.1"/>
    </source>
</evidence>
<dbReference type="GO" id="GO:0055085">
    <property type="term" value="P:transmembrane transport"/>
    <property type="evidence" value="ECO:0007669"/>
    <property type="project" value="InterPro"/>
</dbReference>
<dbReference type="STRING" id="1041930.Mtc_1845"/>
<keyword evidence="2 7" id="KW-0813">Transport</keyword>
<dbReference type="KEGG" id="mez:Mtc_1845"/>
<reference evidence="9 10" key="1">
    <citation type="journal article" date="2012" name="J. Bacteriol.">
        <title>Complete genome sequence of a thermophilic methanogen, Methanocella conradii HZ254, isolated from Chinese rice field soil.</title>
        <authorList>
            <person name="Lu Z."/>
            <person name="Lu Y."/>
        </authorList>
    </citation>
    <scope>NUCLEOTIDE SEQUENCE [LARGE SCALE GENOMIC DNA]</scope>
    <source>
        <strain evidence="10">DSM 24694 / JCM 17849 / CGMCC 1.5162 / HZ254</strain>
    </source>
</reference>
<dbReference type="RefSeq" id="WP_014406417.1">
    <property type="nucleotide sequence ID" value="NC_017034.1"/>
</dbReference>
<dbReference type="GO" id="GO:0005886">
    <property type="term" value="C:plasma membrane"/>
    <property type="evidence" value="ECO:0007669"/>
    <property type="project" value="UniProtKB-SubCell"/>
</dbReference>
<feature type="transmembrane region" description="Helical" evidence="7">
    <location>
        <begin position="200"/>
        <end position="222"/>
    </location>
</feature>
<feature type="transmembrane region" description="Helical" evidence="7">
    <location>
        <begin position="268"/>
        <end position="289"/>
    </location>
</feature>
<organism evidence="9 10">
    <name type="scientific">Methanocella conradii (strain DSM 24694 / JCM 17849 / CGMCC 1.5162 / HZ254)</name>
    <dbReference type="NCBI Taxonomy" id="1041930"/>
    <lineage>
        <taxon>Archaea</taxon>
        <taxon>Methanobacteriati</taxon>
        <taxon>Methanobacteriota</taxon>
        <taxon>Stenosarchaea group</taxon>
        <taxon>Methanomicrobia</taxon>
        <taxon>Methanocellales</taxon>
        <taxon>Methanocellaceae</taxon>
        <taxon>Methanocella</taxon>
    </lineage>
</organism>
<dbReference type="EMBL" id="CP003243">
    <property type="protein sequence ID" value="AFD00586.1"/>
    <property type="molecule type" value="Genomic_DNA"/>
</dbReference>
<evidence type="ECO:0000259" key="8">
    <source>
        <dbReference type="PROSITE" id="PS50928"/>
    </source>
</evidence>
<dbReference type="AlphaFoldDB" id="H8IAT1"/>
<evidence type="ECO:0000256" key="3">
    <source>
        <dbReference type="ARBA" id="ARBA00022475"/>
    </source>
</evidence>
<dbReference type="Pfam" id="PF00528">
    <property type="entry name" value="BPD_transp_1"/>
    <property type="match status" value="1"/>
</dbReference>
<dbReference type="Proteomes" id="UP000005233">
    <property type="component" value="Chromosome"/>
</dbReference>
<keyword evidence="4 7" id="KW-0812">Transmembrane</keyword>
<feature type="transmembrane region" description="Helical" evidence="7">
    <location>
        <begin position="309"/>
        <end position="333"/>
    </location>
</feature>
<gene>
    <name evidence="9" type="ordered locus">Mtc_1845</name>
</gene>
<dbReference type="InterPro" id="IPR045621">
    <property type="entry name" value="BPD_transp_1_N"/>
</dbReference>
<evidence type="ECO:0000256" key="6">
    <source>
        <dbReference type="ARBA" id="ARBA00023136"/>
    </source>
</evidence>
<evidence type="ECO:0000256" key="7">
    <source>
        <dbReference type="RuleBase" id="RU363032"/>
    </source>
</evidence>
<feature type="transmembrane region" description="Helical" evidence="7">
    <location>
        <begin position="12"/>
        <end position="32"/>
    </location>
</feature>
<dbReference type="InterPro" id="IPR035906">
    <property type="entry name" value="MetI-like_sf"/>
</dbReference>
<evidence type="ECO:0000256" key="4">
    <source>
        <dbReference type="ARBA" id="ARBA00022692"/>
    </source>
</evidence>
<feature type="domain" description="ABC transmembrane type-1" evidence="8">
    <location>
        <begin position="100"/>
        <end position="330"/>
    </location>
</feature>
<name>H8IAT1_METCZ</name>
<keyword evidence="5 7" id="KW-1133">Transmembrane helix</keyword>
<evidence type="ECO:0000313" key="10">
    <source>
        <dbReference type="Proteomes" id="UP000005233"/>
    </source>
</evidence>
<comment type="subcellular location">
    <subcellularLocation>
        <location evidence="1 7">Cell membrane</location>
        <topology evidence="1 7">Multi-pass membrane protein</topology>
    </subcellularLocation>
</comment>
<evidence type="ECO:0000256" key="1">
    <source>
        <dbReference type="ARBA" id="ARBA00004651"/>
    </source>
</evidence>
<keyword evidence="3" id="KW-1003">Cell membrane</keyword>
<dbReference type="GeneID" id="11971992"/>
<dbReference type="PROSITE" id="PS50928">
    <property type="entry name" value="ABC_TM1"/>
    <property type="match status" value="1"/>
</dbReference>
<dbReference type="Gene3D" id="1.10.3720.10">
    <property type="entry name" value="MetI-like"/>
    <property type="match status" value="1"/>
</dbReference>
<accession>H8IAT1</accession>
<proteinExistence type="inferred from homology"/>
<dbReference type="InterPro" id="IPR000515">
    <property type="entry name" value="MetI-like"/>
</dbReference>
<dbReference type="OrthoDB" id="44105at2157"/>
<feature type="transmembrane region" description="Helical" evidence="7">
    <location>
        <begin position="106"/>
        <end position="127"/>
    </location>
</feature>
<dbReference type="SUPFAM" id="SSF161098">
    <property type="entry name" value="MetI-like"/>
    <property type="match status" value="1"/>
</dbReference>
<keyword evidence="10" id="KW-1185">Reference proteome</keyword>
<feature type="transmembrane region" description="Helical" evidence="7">
    <location>
        <begin position="139"/>
        <end position="160"/>
    </location>
</feature>